<name>A0A8H7CDK5_9AGAR</name>
<organism evidence="2 3">
    <name type="scientific">Mycena sanguinolenta</name>
    <dbReference type="NCBI Taxonomy" id="230812"/>
    <lineage>
        <taxon>Eukaryota</taxon>
        <taxon>Fungi</taxon>
        <taxon>Dikarya</taxon>
        <taxon>Basidiomycota</taxon>
        <taxon>Agaricomycotina</taxon>
        <taxon>Agaricomycetes</taxon>
        <taxon>Agaricomycetidae</taxon>
        <taxon>Agaricales</taxon>
        <taxon>Marasmiineae</taxon>
        <taxon>Mycenaceae</taxon>
        <taxon>Mycena</taxon>
    </lineage>
</organism>
<evidence type="ECO:0000313" key="3">
    <source>
        <dbReference type="Proteomes" id="UP000623467"/>
    </source>
</evidence>
<accession>A0A8H7CDK5</accession>
<comment type="caution">
    <text evidence="2">The sequence shown here is derived from an EMBL/GenBank/DDBJ whole genome shotgun (WGS) entry which is preliminary data.</text>
</comment>
<feature type="region of interest" description="Disordered" evidence="1">
    <location>
        <begin position="55"/>
        <end position="94"/>
    </location>
</feature>
<reference evidence="2" key="1">
    <citation type="submission" date="2020-05" db="EMBL/GenBank/DDBJ databases">
        <title>Mycena genomes resolve the evolution of fungal bioluminescence.</title>
        <authorList>
            <person name="Tsai I.J."/>
        </authorList>
    </citation>
    <scope>NUCLEOTIDE SEQUENCE</scope>
    <source>
        <strain evidence="2">160909Yilan</strain>
    </source>
</reference>
<dbReference type="EMBL" id="JACAZH010000056">
    <property type="protein sequence ID" value="KAF7333280.1"/>
    <property type="molecule type" value="Genomic_DNA"/>
</dbReference>
<dbReference type="OrthoDB" id="2418900at2759"/>
<evidence type="ECO:0000256" key="1">
    <source>
        <dbReference type="SAM" id="MobiDB-lite"/>
    </source>
</evidence>
<sequence length="985" mass="110953">MAACVCLFCGTNFGNSSFVRRHQQQDKTCKTKYAARLAAKKERRTQQAKELQATLDEIPYESELGQPPVPDPSGDVEEEQIDHDASIPSEPLTDRRARPRWHRSFDPQSGAGATYGPAKTAFELIRDDEILTPGMVLGPFRDDDEWQLAKWLIKHVGHTATDEFLKLPIINDRAKPSYANKADFFDKIDSLPGGVKWQCKVLDIKGDMPDLENDPTGATMRREQVELWWRDPVECVKELIGNPAFRDVMRYAPERLYADKDGTIEIVDEMWTASWWWEIQKRLPPGATIAPLILSSDKTMLSNFRGDNSAWPVCLTIGNICKDTRRQVSAHATVLIGYLPIPKFDCFDKNTRSLAKYRLFHQCMAILMKTLIEAGKNGVPMVCADSMMRKVWPIFAAYVADYPEQCLISCCKENRCPICKVKPNDRGDHAAHPFRDMRETLYLMRRQQDGEKDPAFEEDGIRAVYPPFWTNLPHADIFQSFTPDLLHQLHKGVFKDHLVAWCTEIIGKLEIDKRFREMPDHHGVKHFKNGISTVSQWTGTEHKEMEKVFLGLIAAGAHPQMVAAVRGLIDFAYFASLESHTSITLAGMRDSLDTFHANKQIFIELKGRNNHFNIPKIHSLDHYPFLIPLLGSADGFNTESPERLHIDYAKNAYRASNKKDYIEQMTVWLQRQEAVARFSAYLDWAHPKPSPALPQPLTAASSAATRPSAPADKALTLPSAAGVSSAPSITADKESLVISRQHFSIAKLPPTRPVSASHIGSLEGHNATRFVPALINFLGPSNSRFTPRSFDMFGTWKRISFQLPHIPEIGQRHRTNLVRATASAPANPGQRKAAAPACLDFALVRTGEVNPFTAGTALEGEYELVVSYISLQVVSGLRVAQVKVIFQLPSYYPAKPGLPLGSPLAYIEWMTPLRNPDTLDGYYHLSRSTRQHAPYAEIITVDRIVRNVMLIPQKWGQDKSYLLNSHSDRHAFCLYKLGYMDSLPD</sequence>
<evidence type="ECO:0000313" key="2">
    <source>
        <dbReference type="EMBL" id="KAF7333280.1"/>
    </source>
</evidence>
<protein>
    <recommendedName>
        <fullName evidence="4">C2H2-type domain-containing protein</fullName>
    </recommendedName>
</protein>
<keyword evidence="3" id="KW-1185">Reference proteome</keyword>
<dbReference type="Proteomes" id="UP000623467">
    <property type="component" value="Unassembled WGS sequence"/>
</dbReference>
<gene>
    <name evidence="2" type="ORF">MSAN_02422700</name>
</gene>
<dbReference type="AlphaFoldDB" id="A0A8H7CDK5"/>
<dbReference type="Pfam" id="PF18759">
    <property type="entry name" value="Plavaka"/>
    <property type="match status" value="1"/>
</dbReference>
<dbReference type="InterPro" id="IPR041078">
    <property type="entry name" value="Plavaka"/>
</dbReference>
<evidence type="ECO:0008006" key="4">
    <source>
        <dbReference type="Google" id="ProtNLM"/>
    </source>
</evidence>
<proteinExistence type="predicted"/>